<dbReference type="InterPro" id="IPR027417">
    <property type="entry name" value="P-loop_NTPase"/>
</dbReference>
<dbReference type="AlphaFoldDB" id="W1Y9V7"/>
<sequence>SVWAQGGAGGTNLAKTVVAEIEANTKQFQPLYNPRQTIEEKIQAIVQTIYGGEQAVFSPKAQKQIADFTKNGWDQLPICMAKTQYSLSDDPQKLGRPEGFTITIRELVPKIGAGFIARFV</sequence>
<proteinExistence type="predicted"/>
<feature type="non-terminal residue" evidence="7">
    <location>
        <position position="1"/>
    </location>
</feature>
<evidence type="ECO:0000256" key="1">
    <source>
        <dbReference type="ARBA" id="ARBA00004777"/>
    </source>
</evidence>
<evidence type="ECO:0000256" key="3">
    <source>
        <dbReference type="ARBA" id="ARBA00022563"/>
    </source>
</evidence>
<keyword evidence="6" id="KW-0067">ATP-binding</keyword>
<evidence type="ECO:0000256" key="2">
    <source>
        <dbReference type="ARBA" id="ARBA00012295"/>
    </source>
</evidence>
<dbReference type="Gene3D" id="3.40.50.300">
    <property type="entry name" value="P-loop containing nucleotide triphosphate hydrolases"/>
    <property type="match status" value="1"/>
</dbReference>
<gene>
    <name evidence="7" type="ORF">Q604_UNBC07894G0001</name>
</gene>
<evidence type="ECO:0000256" key="5">
    <source>
        <dbReference type="ARBA" id="ARBA00022741"/>
    </source>
</evidence>
<dbReference type="EMBL" id="AZMM01007894">
    <property type="protein sequence ID" value="ETJ37924.1"/>
    <property type="molecule type" value="Genomic_DNA"/>
</dbReference>
<keyword evidence="5" id="KW-0547">Nucleotide-binding</keyword>
<dbReference type="Gene3D" id="3.10.410.10">
    <property type="entry name" value="Formyltetrahydrofolate synthetase, domain 3"/>
    <property type="match status" value="1"/>
</dbReference>
<organism evidence="7">
    <name type="scientific">human gut metagenome</name>
    <dbReference type="NCBI Taxonomy" id="408170"/>
    <lineage>
        <taxon>unclassified sequences</taxon>
        <taxon>metagenomes</taxon>
        <taxon>organismal metagenomes</taxon>
    </lineage>
</organism>
<evidence type="ECO:0000256" key="6">
    <source>
        <dbReference type="ARBA" id="ARBA00022840"/>
    </source>
</evidence>
<evidence type="ECO:0000313" key="7">
    <source>
        <dbReference type="EMBL" id="ETJ37924.1"/>
    </source>
</evidence>
<comment type="caution">
    <text evidence="7">The sequence shown here is derived from an EMBL/GenBank/DDBJ whole genome shotgun (WGS) entry which is preliminary data.</text>
</comment>
<dbReference type="Pfam" id="PF01268">
    <property type="entry name" value="FTHFS"/>
    <property type="match status" value="1"/>
</dbReference>
<comment type="pathway">
    <text evidence="1">One-carbon metabolism; tetrahydrofolate interconversion.</text>
</comment>
<reference evidence="7" key="1">
    <citation type="submission" date="2013-12" db="EMBL/GenBank/DDBJ databases">
        <title>A Varibaculum cambriense genome reconstructed from a premature infant gut community with otherwise low bacterial novelty that shifts toward anaerobic metabolism during the third week of life.</title>
        <authorList>
            <person name="Brown C.T."/>
            <person name="Sharon I."/>
            <person name="Thomas B.C."/>
            <person name="Castelle C.J."/>
            <person name="Morowitz M.J."/>
            <person name="Banfield J.F."/>
        </authorList>
    </citation>
    <scope>NUCLEOTIDE SEQUENCE</scope>
</reference>
<dbReference type="GO" id="GO:0005524">
    <property type="term" value="F:ATP binding"/>
    <property type="evidence" value="ECO:0007669"/>
    <property type="project" value="UniProtKB-KW"/>
</dbReference>
<protein>
    <recommendedName>
        <fullName evidence="2">formate--tetrahydrofolate ligase</fullName>
        <ecNumber evidence="2">6.3.4.3</ecNumber>
    </recommendedName>
</protein>
<dbReference type="InterPro" id="IPR000559">
    <property type="entry name" value="Formate_THF_ligase"/>
</dbReference>
<name>W1Y9V7_9ZZZZ</name>
<keyword evidence="4 7" id="KW-0436">Ligase</keyword>
<evidence type="ECO:0000256" key="4">
    <source>
        <dbReference type="ARBA" id="ARBA00022598"/>
    </source>
</evidence>
<keyword evidence="3" id="KW-0554">One-carbon metabolism</keyword>
<dbReference type="SUPFAM" id="SSF52540">
    <property type="entry name" value="P-loop containing nucleoside triphosphate hydrolases"/>
    <property type="match status" value="1"/>
</dbReference>
<accession>W1Y9V7</accession>
<dbReference type="EC" id="6.3.4.3" evidence="2"/>
<dbReference type="GO" id="GO:0006730">
    <property type="term" value="P:one-carbon metabolic process"/>
    <property type="evidence" value="ECO:0007669"/>
    <property type="project" value="UniProtKB-KW"/>
</dbReference>
<dbReference type="FunFam" id="3.10.410.10:FF:000001">
    <property type="entry name" value="Putative formate--tetrahydrofolate ligase"/>
    <property type="match status" value="1"/>
</dbReference>
<dbReference type="GO" id="GO:0004329">
    <property type="term" value="F:formate-tetrahydrofolate ligase activity"/>
    <property type="evidence" value="ECO:0007669"/>
    <property type="project" value="UniProtKB-EC"/>
</dbReference>
<feature type="non-terminal residue" evidence="7">
    <location>
        <position position="120"/>
    </location>
</feature>